<name>A0A6V7PXD0_ANACO</name>
<feature type="compositionally biased region" description="Low complexity" evidence="1">
    <location>
        <begin position="26"/>
        <end position="37"/>
    </location>
</feature>
<dbReference type="AlphaFoldDB" id="A0A6V7PXD0"/>
<organism evidence="2">
    <name type="scientific">Ananas comosus var. bracteatus</name>
    <name type="common">red pineapple</name>
    <dbReference type="NCBI Taxonomy" id="296719"/>
    <lineage>
        <taxon>Eukaryota</taxon>
        <taxon>Viridiplantae</taxon>
        <taxon>Streptophyta</taxon>
        <taxon>Embryophyta</taxon>
        <taxon>Tracheophyta</taxon>
        <taxon>Spermatophyta</taxon>
        <taxon>Magnoliopsida</taxon>
        <taxon>Liliopsida</taxon>
        <taxon>Poales</taxon>
        <taxon>Bromeliaceae</taxon>
        <taxon>Bromelioideae</taxon>
        <taxon>Ananas</taxon>
    </lineage>
</organism>
<protein>
    <submittedName>
        <fullName evidence="2">Uncharacterized protein</fullName>
    </submittedName>
</protein>
<gene>
    <name evidence="2" type="ORF">CB5_LOCUS18805</name>
</gene>
<dbReference type="EMBL" id="LR862153">
    <property type="protein sequence ID" value="CAD1835594.1"/>
    <property type="molecule type" value="Genomic_DNA"/>
</dbReference>
<feature type="compositionally biased region" description="Basic and acidic residues" evidence="1">
    <location>
        <begin position="1"/>
        <end position="17"/>
    </location>
</feature>
<accession>A0A6V7PXD0</accession>
<proteinExistence type="predicted"/>
<reference evidence="2" key="1">
    <citation type="submission" date="2020-07" db="EMBL/GenBank/DDBJ databases">
        <authorList>
            <person name="Lin J."/>
        </authorList>
    </citation>
    <scope>NUCLEOTIDE SEQUENCE</scope>
</reference>
<evidence type="ECO:0000313" key="2">
    <source>
        <dbReference type="EMBL" id="CAD1835594.1"/>
    </source>
</evidence>
<feature type="region of interest" description="Disordered" evidence="1">
    <location>
        <begin position="1"/>
        <end position="37"/>
    </location>
</feature>
<evidence type="ECO:0000256" key="1">
    <source>
        <dbReference type="SAM" id="MobiDB-lite"/>
    </source>
</evidence>
<sequence length="185" mass="20136">MRIFAQRDRSLSSRDRSLAVNPKNQRSGTGLSLRGTGLSLRRRVREPVSPARDRLPQAASTLLTEGTGLSFQGPVPESENSQDFSRIPAFELFRSENILRPSTKCGKARNTSKHSNLEICKGPVCYSLHFPRVNRYTTLGITCPRNATSGAKSRTSLALHTAFLEGLEPGPSGSPLGACPDPPYV</sequence>